<comment type="caution">
    <text evidence="1">The sequence shown here is derived from an EMBL/GenBank/DDBJ whole genome shotgun (WGS) entry which is preliminary data.</text>
</comment>
<sequence length="222" mass="25998">GFTTNAGLPGWNKPKKIEEIKSKKEVNVSMVLSGVMLFSYAEVYLDAVNRMVSMENREYRKGDWNIFAIPLLFLFRHYLELGLKACICMKKEIEILKAVSRSETSREKRLRAREMLYEKPKFTHDLPMLLDDMKKCFSNRDYSFSGNVKNYLTRLSNYDKKSEAFRYPFDTKGNFSLPEPIMSIDEIKKMIKEISCELNSIAIQLIENLYPLNTAFLNKIKR</sequence>
<dbReference type="EMBL" id="BARV01034034">
    <property type="protein sequence ID" value="GAI56392.1"/>
    <property type="molecule type" value="Genomic_DNA"/>
</dbReference>
<accession>X1PJB2</accession>
<gene>
    <name evidence="1" type="ORF">S06H3_53388</name>
</gene>
<proteinExistence type="predicted"/>
<organism evidence="1">
    <name type="scientific">marine sediment metagenome</name>
    <dbReference type="NCBI Taxonomy" id="412755"/>
    <lineage>
        <taxon>unclassified sequences</taxon>
        <taxon>metagenomes</taxon>
        <taxon>ecological metagenomes</taxon>
    </lineage>
</organism>
<evidence type="ECO:0008006" key="2">
    <source>
        <dbReference type="Google" id="ProtNLM"/>
    </source>
</evidence>
<feature type="non-terminal residue" evidence="1">
    <location>
        <position position="1"/>
    </location>
</feature>
<reference evidence="1" key="1">
    <citation type="journal article" date="2014" name="Front. Microbiol.">
        <title>High frequency of phylogenetically diverse reductive dehalogenase-homologous genes in deep subseafloor sedimentary metagenomes.</title>
        <authorList>
            <person name="Kawai M."/>
            <person name="Futagami T."/>
            <person name="Toyoda A."/>
            <person name="Takaki Y."/>
            <person name="Nishi S."/>
            <person name="Hori S."/>
            <person name="Arai W."/>
            <person name="Tsubouchi T."/>
            <person name="Morono Y."/>
            <person name="Uchiyama I."/>
            <person name="Ito T."/>
            <person name="Fujiyama A."/>
            <person name="Inagaki F."/>
            <person name="Takami H."/>
        </authorList>
    </citation>
    <scope>NUCLEOTIDE SEQUENCE</scope>
    <source>
        <strain evidence="1">Expedition CK06-06</strain>
    </source>
</reference>
<dbReference type="AlphaFoldDB" id="X1PJB2"/>
<protein>
    <recommendedName>
        <fullName evidence="2">HEPN domain-containing protein</fullName>
    </recommendedName>
</protein>
<name>X1PJB2_9ZZZZ</name>
<evidence type="ECO:0000313" key="1">
    <source>
        <dbReference type="EMBL" id="GAI56392.1"/>
    </source>
</evidence>